<sequence length="75" mass="7959">MLRLNQCHLSLATASACVTVADQTSTGLRENVIDDLHRGFTGGTEADPVDLAGLGQSVQEVLEAWDGLGCWCFGH</sequence>
<dbReference type="Proteomes" id="UP000627715">
    <property type="component" value="Unassembled WGS sequence"/>
</dbReference>
<dbReference type="PROSITE" id="PS51257">
    <property type="entry name" value="PROKAR_LIPOPROTEIN"/>
    <property type="match status" value="1"/>
</dbReference>
<reference evidence="1" key="2">
    <citation type="submission" date="2020-09" db="EMBL/GenBank/DDBJ databases">
        <authorList>
            <person name="Sun Q."/>
            <person name="Zhou Y."/>
        </authorList>
    </citation>
    <scope>NUCLEOTIDE SEQUENCE</scope>
    <source>
        <strain evidence="1">CGMCC 1.15425</strain>
    </source>
</reference>
<evidence type="ECO:0000313" key="1">
    <source>
        <dbReference type="EMBL" id="GFZ82301.1"/>
    </source>
</evidence>
<dbReference type="AlphaFoldDB" id="A0A916QLB6"/>
<dbReference type="EMBL" id="BMIY01000013">
    <property type="protein sequence ID" value="GFZ82301.1"/>
    <property type="molecule type" value="Genomic_DNA"/>
</dbReference>
<reference evidence="1" key="1">
    <citation type="journal article" date="2014" name="Int. J. Syst. Evol. Microbiol.">
        <title>Complete genome sequence of Corynebacterium casei LMG S-19264T (=DSM 44701T), isolated from a smear-ripened cheese.</title>
        <authorList>
            <consortium name="US DOE Joint Genome Institute (JGI-PGF)"/>
            <person name="Walter F."/>
            <person name="Albersmeier A."/>
            <person name="Kalinowski J."/>
            <person name="Ruckert C."/>
        </authorList>
    </citation>
    <scope>NUCLEOTIDE SEQUENCE</scope>
    <source>
        <strain evidence="1">CGMCC 1.15425</strain>
    </source>
</reference>
<organism evidence="1 2">
    <name type="scientific">Pseudohongiella nitratireducens</name>
    <dbReference type="NCBI Taxonomy" id="1768907"/>
    <lineage>
        <taxon>Bacteria</taxon>
        <taxon>Pseudomonadati</taxon>
        <taxon>Pseudomonadota</taxon>
        <taxon>Gammaproteobacteria</taxon>
        <taxon>Pseudomonadales</taxon>
        <taxon>Pseudohongiellaceae</taxon>
        <taxon>Pseudohongiella</taxon>
    </lineage>
</organism>
<evidence type="ECO:0000313" key="2">
    <source>
        <dbReference type="Proteomes" id="UP000627715"/>
    </source>
</evidence>
<gene>
    <name evidence="1" type="ORF">GCM10011403_27090</name>
</gene>
<accession>A0A916QLB6</accession>
<comment type="caution">
    <text evidence="1">The sequence shown here is derived from an EMBL/GenBank/DDBJ whole genome shotgun (WGS) entry which is preliminary data.</text>
</comment>
<keyword evidence="2" id="KW-1185">Reference proteome</keyword>
<proteinExistence type="predicted"/>
<name>A0A916QLB6_9GAMM</name>
<protein>
    <submittedName>
        <fullName evidence="1">Uncharacterized protein</fullName>
    </submittedName>
</protein>